<reference evidence="1" key="1">
    <citation type="submission" date="2023-01" db="EMBL/GenBank/DDBJ databases">
        <title>Human gut microbiome strain richness.</title>
        <authorList>
            <person name="Chen-Liaw A."/>
        </authorList>
    </citation>
    <scope>NUCLEOTIDE SEQUENCE</scope>
    <source>
        <strain evidence="1">D59st1_B8_D59t2_181005</strain>
    </source>
</reference>
<evidence type="ECO:0000313" key="2">
    <source>
        <dbReference type="Proteomes" id="UP001211421"/>
    </source>
</evidence>
<protein>
    <submittedName>
        <fullName evidence="1">Uncharacterized protein</fullName>
    </submittedName>
</protein>
<name>A0AAW6E1G1_9FIRM</name>
<gene>
    <name evidence="1" type="ORF">PNV70_03130</name>
</gene>
<dbReference type="EMBL" id="JAQMLS010000002">
    <property type="protein sequence ID" value="MDB8741060.1"/>
    <property type="molecule type" value="Genomic_DNA"/>
</dbReference>
<sequence length="57" mass="6744">MIEINKWEEKQLRKTIPNLCVARTGKSKKAKRGKIYAEPTRKVLSTLKRIREVDYIN</sequence>
<dbReference type="AlphaFoldDB" id="A0AAW6E1G1"/>
<dbReference type="RefSeq" id="WP_195551099.1">
    <property type="nucleotide sequence ID" value="NZ_DAWBEB010000158.1"/>
</dbReference>
<organism evidence="1 2">
    <name type="scientific">Ruminococcus bicirculans</name>
    <name type="common">ex Wegman et al. 2014</name>
    <dbReference type="NCBI Taxonomy" id="1160721"/>
    <lineage>
        <taxon>Bacteria</taxon>
        <taxon>Bacillati</taxon>
        <taxon>Bacillota</taxon>
        <taxon>Clostridia</taxon>
        <taxon>Eubacteriales</taxon>
        <taxon>Oscillospiraceae</taxon>
        <taxon>Ruminococcus</taxon>
    </lineage>
</organism>
<accession>A0AAW6E1G1</accession>
<dbReference type="Proteomes" id="UP001211421">
    <property type="component" value="Unassembled WGS sequence"/>
</dbReference>
<proteinExistence type="predicted"/>
<comment type="caution">
    <text evidence="1">The sequence shown here is derived from an EMBL/GenBank/DDBJ whole genome shotgun (WGS) entry which is preliminary data.</text>
</comment>
<evidence type="ECO:0000313" key="1">
    <source>
        <dbReference type="EMBL" id="MDB8741060.1"/>
    </source>
</evidence>